<feature type="active site" description="Proton acceptor" evidence="6">
    <location>
        <position position="237"/>
    </location>
</feature>
<dbReference type="SUPFAM" id="SSF53187">
    <property type="entry name" value="Zn-dependent exopeptidases"/>
    <property type="match status" value="1"/>
</dbReference>
<keyword evidence="4" id="KW-0378">Hydrolase</keyword>
<keyword evidence="3 7" id="KW-0479">Metal-binding</keyword>
<dbReference type="PIRSF" id="PIRSF037217">
    <property type="entry name" value="Carboxypeptidase_S"/>
    <property type="match status" value="1"/>
</dbReference>
<dbReference type="InterPro" id="IPR036264">
    <property type="entry name" value="Bact_exopeptidase_dim_dom"/>
</dbReference>
<dbReference type="InterPro" id="IPR047177">
    <property type="entry name" value="Pept_M20A"/>
</dbReference>
<dbReference type="GO" id="GO:0046872">
    <property type="term" value="F:metal ion binding"/>
    <property type="evidence" value="ECO:0007669"/>
    <property type="project" value="UniProtKB-KW"/>
</dbReference>
<sequence>MTKKEPLLPAGGTEPQQAQEKPYWKFLAKLAITIGFLNLIWRQVDFGIWKHHEASMLAQCSQVDPLFPSQDSPSLVEMDKFLASTKFRNESIARVSGVVQVPSQSYDDLGPVGEDRRWDTMYGVAAYLEKAFPLVHSTLQLEKVNTHGLLYTWEGSDKLLKPTVLMAHQDVVPVAEATVGQWTYPPFDGHYDGEFIWGRGASDDKTNLISILEAVELLVDAGFTPQRTLVISFGFDEEISGRQGAGRLAQVLIDRYGKDGAAIIVDEGAGVSKAWGSSFATPGVAEKGYIDVEITVRMPGGHSSIPPPHNGIGVTSELVTLIEANPHEPRLHAENPYLGLLKCGAAHSPEFPSKLRKLLPSHRDTTCHQKDKLALEAAKGGAEIKYLFTTSLAPDVIHGGVKNNALPERTTVLVNHRVNVGEHSSDVKARITGLAEIIAKKYDLTVHAFNNETETPRSITLSASADTLEPAPVTPTSVEGVTPYSILSGTTRALYGPDLLVAPGLSTGNTDTRYYWDLTQHIFRFDPGWDPEREGLGNIHTVDEKLSVVAHIKATQWYSLFIRNMDQSSVA</sequence>
<feature type="domain" description="Peptidase M20 dimerisation" evidence="8">
    <location>
        <begin position="284"/>
        <end position="442"/>
    </location>
</feature>
<dbReference type="Proteomes" id="UP001320420">
    <property type="component" value="Unassembled WGS sequence"/>
</dbReference>
<evidence type="ECO:0000313" key="9">
    <source>
        <dbReference type="EMBL" id="KAK7745192.1"/>
    </source>
</evidence>
<protein>
    <recommendedName>
        <fullName evidence="8">Peptidase M20 dimerisation domain-containing protein</fullName>
    </recommendedName>
</protein>
<dbReference type="GO" id="GO:0000328">
    <property type="term" value="C:fungal-type vacuole lumen"/>
    <property type="evidence" value="ECO:0007669"/>
    <property type="project" value="TreeGrafter"/>
</dbReference>
<dbReference type="FunFam" id="3.40.630.10:FF:000027">
    <property type="entry name" value="N-fatty-acyl-amino acid synthase/hydrolase PM20D1"/>
    <property type="match status" value="1"/>
</dbReference>
<dbReference type="AlphaFoldDB" id="A0AAN9UCD8"/>
<keyword evidence="5 7" id="KW-0862">Zinc</keyword>
<name>A0AAN9UCD8_9PEZI</name>
<feature type="binding site" evidence="7">
    <location>
        <position position="540"/>
    </location>
    <ligand>
        <name>Zn(2+)</name>
        <dbReference type="ChEBI" id="CHEBI:29105"/>
        <label>1</label>
    </ligand>
</feature>
<evidence type="ECO:0000313" key="10">
    <source>
        <dbReference type="Proteomes" id="UP001320420"/>
    </source>
</evidence>
<dbReference type="Gene3D" id="3.30.70.360">
    <property type="match status" value="1"/>
</dbReference>
<evidence type="ECO:0000256" key="7">
    <source>
        <dbReference type="PIRSR" id="PIRSR037217-2"/>
    </source>
</evidence>
<evidence type="ECO:0000256" key="4">
    <source>
        <dbReference type="ARBA" id="ARBA00022801"/>
    </source>
</evidence>
<evidence type="ECO:0000256" key="2">
    <source>
        <dbReference type="ARBA" id="ARBA00022670"/>
    </source>
</evidence>
<dbReference type="InterPro" id="IPR002933">
    <property type="entry name" value="Peptidase_M20"/>
</dbReference>
<comment type="similarity">
    <text evidence="1">Belongs to the peptidase M20A family.</text>
</comment>
<keyword evidence="10" id="KW-1185">Reference proteome</keyword>
<comment type="caution">
    <text evidence="9">The sequence shown here is derived from an EMBL/GenBank/DDBJ whole genome shotgun (WGS) entry which is preliminary data.</text>
</comment>
<dbReference type="SUPFAM" id="SSF55031">
    <property type="entry name" value="Bacterial exopeptidase dimerisation domain"/>
    <property type="match status" value="1"/>
</dbReference>
<feature type="binding site" evidence="7">
    <location>
        <position position="168"/>
    </location>
    <ligand>
        <name>Zn(2+)</name>
        <dbReference type="ChEBI" id="CHEBI:29105"/>
        <label>2</label>
    </ligand>
</feature>
<dbReference type="GO" id="GO:0051603">
    <property type="term" value="P:proteolysis involved in protein catabolic process"/>
    <property type="evidence" value="ECO:0007669"/>
    <property type="project" value="TreeGrafter"/>
</dbReference>
<accession>A0AAN9UCD8</accession>
<dbReference type="Pfam" id="PF01546">
    <property type="entry name" value="Peptidase_M20"/>
    <property type="match status" value="1"/>
</dbReference>
<reference evidence="9 10" key="1">
    <citation type="submission" date="2024-02" db="EMBL/GenBank/DDBJ databases">
        <title>De novo assembly and annotation of 12 fungi associated with fruit tree decline syndrome in Ontario, Canada.</title>
        <authorList>
            <person name="Sulman M."/>
            <person name="Ellouze W."/>
            <person name="Ilyukhin E."/>
        </authorList>
    </citation>
    <scope>NUCLEOTIDE SEQUENCE [LARGE SCALE GENOMIC DNA]</scope>
    <source>
        <strain evidence="9 10">M11/M66-122</strain>
    </source>
</reference>
<keyword evidence="2" id="KW-0645">Protease</keyword>
<feature type="binding site" evidence="7">
    <location>
        <position position="266"/>
    </location>
    <ligand>
        <name>Zn(2+)</name>
        <dbReference type="ChEBI" id="CHEBI:29105"/>
        <label>2</label>
    </ligand>
</feature>
<dbReference type="Pfam" id="PF07687">
    <property type="entry name" value="M20_dimer"/>
    <property type="match status" value="1"/>
</dbReference>
<evidence type="ECO:0000256" key="6">
    <source>
        <dbReference type="PIRSR" id="PIRSR037217-1"/>
    </source>
</evidence>
<dbReference type="InterPro" id="IPR017141">
    <property type="entry name" value="Pept_M20_carboxypep"/>
</dbReference>
<evidence type="ECO:0000256" key="1">
    <source>
        <dbReference type="ARBA" id="ARBA00006247"/>
    </source>
</evidence>
<evidence type="ECO:0000256" key="3">
    <source>
        <dbReference type="ARBA" id="ARBA00022723"/>
    </source>
</evidence>
<evidence type="ECO:0000259" key="8">
    <source>
        <dbReference type="Pfam" id="PF07687"/>
    </source>
</evidence>
<gene>
    <name evidence="9" type="ORF">SLS62_009905</name>
</gene>
<dbReference type="GO" id="GO:0004181">
    <property type="term" value="F:metallocarboxypeptidase activity"/>
    <property type="evidence" value="ECO:0007669"/>
    <property type="project" value="InterPro"/>
</dbReference>
<feature type="binding site" evidence="7">
    <location>
        <position position="203"/>
    </location>
    <ligand>
        <name>Zn(2+)</name>
        <dbReference type="ChEBI" id="CHEBI:29105"/>
        <label>1</label>
    </ligand>
</feature>
<dbReference type="Gene3D" id="3.40.630.10">
    <property type="entry name" value="Zn peptidases"/>
    <property type="match status" value="1"/>
</dbReference>
<dbReference type="Gene3D" id="1.10.150.900">
    <property type="match status" value="1"/>
</dbReference>
<dbReference type="InterPro" id="IPR011650">
    <property type="entry name" value="Peptidase_M20_dimer"/>
</dbReference>
<proteinExistence type="inferred from homology"/>
<evidence type="ECO:0000256" key="5">
    <source>
        <dbReference type="ARBA" id="ARBA00022833"/>
    </source>
</evidence>
<feature type="binding site" evidence="7">
    <location>
        <position position="238"/>
    </location>
    <ligand>
        <name>Zn(2+)</name>
        <dbReference type="ChEBI" id="CHEBI:29105"/>
        <label>1</label>
    </ligand>
</feature>
<feature type="binding site" evidence="7">
    <location>
        <position position="203"/>
    </location>
    <ligand>
        <name>Zn(2+)</name>
        <dbReference type="ChEBI" id="CHEBI:29105"/>
        <label>2</label>
    </ligand>
</feature>
<dbReference type="CDD" id="cd05674">
    <property type="entry name" value="M20_yscS"/>
    <property type="match status" value="1"/>
</dbReference>
<organism evidence="9 10">
    <name type="scientific">Diatrype stigma</name>
    <dbReference type="NCBI Taxonomy" id="117547"/>
    <lineage>
        <taxon>Eukaryota</taxon>
        <taxon>Fungi</taxon>
        <taxon>Dikarya</taxon>
        <taxon>Ascomycota</taxon>
        <taxon>Pezizomycotina</taxon>
        <taxon>Sordariomycetes</taxon>
        <taxon>Xylariomycetidae</taxon>
        <taxon>Xylariales</taxon>
        <taxon>Diatrypaceae</taxon>
        <taxon>Diatrype</taxon>
    </lineage>
</organism>
<dbReference type="EMBL" id="JAKJXP020000111">
    <property type="protein sequence ID" value="KAK7745192.1"/>
    <property type="molecule type" value="Genomic_DNA"/>
</dbReference>
<feature type="active site" evidence="6">
    <location>
        <position position="170"/>
    </location>
</feature>
<dbReference type="PANTHER" id="PTHR45962">
    <property type="entry name" value="N-FATTY-ACYL-AMINO ACID SYNTHASE/HYDROLASE PM20D1"/>
    <property type="match status" value="1"/>
</dbReference>
<dbReference type="PANTHER" id="PTHR45962:SF1">
    <property type="entry name" value="N-FATTY-ACYL-AMINO ACID SYNTHASE_HYDROLASE PM20D1"/>
    <property type="match status" value="1"/>
</dbReference>